<dbReference type="PROSITE" id="PS50932">
    <property type="entry name" value="HTH_LACI_2"/>
    <property type="match status" value="1"/>
</dbReference>
<dbReference type="SUPFAM" id="SSF47413">
    <property type="entry name" value="lambda repressor-like DNA-binding domains"/>
    <property type="match status" value="1"/>
</dbReference>
<dbReference type="Pfam" id="PF13377">
    <property type="entry name" value="Peripla_BP_3"/>
    <property type="match status" value="1"/>
</dbReference>
<accession>A0A8B2NM49</accession>
<dbReference type="PROSITE" id="PS00356">
    <property type="entry name" value="HTH_LACI_1"/>
    <property type="match status" value="1"/>
</dbReference>
<gene>
    <name evidence="5" type="ORF">DLJ53_29425</name>
</gene>
<proteinExistence type="predicted"/>
<dbReference type="InterPro" id="IPR010982">
    <property type="entry name" value="Lambda_DNA-bd_dom_sf"/>
</dbReference>
<keyword evidence="1" id="KW-0805">Transcription regulation</keyword>
<dbReference type="Pfam" id="PF00356">
    <property type="entry name" value="LacI"/>
    <property type="match status" value="1"/>
</dbReference>
<organism evidence="5 6">
    <name type="scientific">Acuticoccus sediminis</name>
    <dbReference type="NCBI Taxonomy" id="2184697"/>
    <lineage>
        <taxon>Bacteria</taxon>
        <taxon>Pseudomonadati</taxon>
        <taxon>Pseudomonadota</taxon>
        <taxon>Alphaproteobacteria</taxon>
        <taxon>Hyphomicrobiales</taxon>
        <taxon>Amorphaceae</taxon>
        <taxon>Acuticoccus</taxon>
    </lineage>
</organism>
<dbReference type="InterPro" id="IPR046335">
    <property type="entry name" value="LacI/GalR-like_sensor"/>
</dbReference>
<evidence type="ECO:0000256" key="3">
    <source>
        <dbReference type="ARBA" id="ARBA00023163"/>
    </source>
</evidence>
<name>A0A8B2NM49_9HYPH</name>
<dbReference type="Proteomes" id="UP000249590">
    <property type="component" value="Unassembled WGS sequence"/>
</dbReference>
<dbReference type="GO" id="GO:0003700">
    <property type="term" value="F:DNA-binding transcription factor activity"/>
    <property type="evidence" value="ECO:0007669"/>
    <property type="project" value="TreeGrafter"/>
</dbReference>
<dbReference type="InterPro" id="IPR000843">
    <property type="entry name" value="HTH_LacI"/>
</dbReference>
<dbReference type="Gene3D" id="1.10.260.40">
    <property type="entry name" value="lambda repressor-like DNA-binding domains"/>
    <property type="match status" value="1"/>
</dbReference>
<feature type="domain" description="HTH lacI-type" evidence="4">
    <location>
        <begin position="10"/>
        <end position="65"/>
    </location>
</feature>
<protein>
    <recommendedName>
        <fullName evidence="4">HTH lacI-type domain-containing protein</fullName>
    </recommendedName>
</protein>
<dbReference type="PANTHER" id="PTHR30146:SF109">
    <property type="entry name" value="HTH-TYPE TRANSCRIPTIONAL REGULATOR GALS"/>
    <property type="match status" value="1"/>
</dbReference>
<comment type="caution">
    <text evidence="5">The sequence shown here is derived from an EMBL/GenBank/DDBJ whole genome shotgun (WGS) entry which is preliminary data.</text>
</comment>
<evidence type="ECO:0000313" key="6">
    <source>
        <dbReference type="Proteomes" id="UP000249590"/>
    </source>
</evidence>
<dbReference type="Gene3D" id="3.40.50.2300">
    <property type="match status" value="2"/>
</dbReference>
<dbReference type="GO" id="GO:0000976">
    <property type="term" value="F:transcription cis-regulatory region binding"/>
    <property type="evidence" value="ECO:0007669"/>
    <property type="project" value="TreeGrafter"/>
</dbReference>
<dbReference type="InterPro" id="IPR028082">
    <property type="entry name" value="Peripla_BP_I"/>
</dbReference>
<dbReference type="AlphaFoldDB" id="A0A8B2NM49"/>
<dbReference type="PANTHER" id="PTHR30146">
    <property type="entry name" value="LACI-RELATED TRANSCRIPTIONAL REPRESSOR"/>
    <property type="match status" value="1"/>
</dbReference>
<dbReference type="CDD" id="cd01392">
    <property type="entry name" value="HTH_LacI"/>
    <property type="match status" value="1"/>
</dbReference>
<evidence type="ECO:0000313" key="5">
    <source>
        <dbReference type="EMBL" id="RAH97326.1"/>
    </source>
</evidence>
<reference evidence="5 6" key="1">
    <citation type="submission" date="2018-05" db="EMBL/GenBank/DDBJ databases">
        <title>Acuticoccus sediminis sp. nov., isolated from deep-sea sediment of Indian Ocean.</title>
        <authorList>
            <person name="Liu X."/>
            <person name="Lai Q."/>
            <person name="Du Y."/>
            <person name="Sun F."/>
            <person name="Zhang X."/>
            <person name="Wang S."/>
            <person name="Shao Z."/>
        </authorList>
    </citation>
    <scope>NUCLEOTIDE SEQUENCE [LARGE SCALE GENOMIC DNA]</scope>
    <source>
        <strain evidence="5 6">PTG4-2</strain>
    </source>
</reference>
<evidence type="ECO:0000256" key="2">
    <source>
        <dbReference type="ARBA" id="ARBA00023125"/>
    </source>
</evidence>
<evidence type="ECO:0000256" key="1">
    <source>
        <dbReference type="ARBA" id="ARBA00023015"/>
    </source>
</evidence>
<dbReference type="SMART" id="SM00354">
    <property type="entry name" value="HTH_LACI"/>
    <property type="match status" value="1"/>
</dbReference>
<dbReference type="CDD" id="cd06267">
    <property type="entry name" value="PBP1_LacI_sugar_binding-like"/>
    <property type="match status" value="1"/>
</dbReference>
<evidence type="ECO:0000259" key="4">
    <source>
        <dbReference type="PROSITE" id="PS50932"/>
    </source>
</evidence>
<dbReference type="EMBL" id="QHHQ01000009">
    <property type="protein sequence ID" value="RAH97326.1"/>
    <property type="molecule type" value="Genomic_DNA"/>
</dbReference>
<keyword evidence="2" id="KW-0238">DNA-binding</keyword>
<keyword evidence="3" id="KW-0804">Transcription</keyword>
<dbReference type="SUPFAM" id="SSF53822">
    <property type="entry name" value="Periplasmic binding protein-like I"/>
    <property type="match status" value="1"/>
</dbReference>
<sequence length="347" mass="37623">MQAVRPRRAPTLDDVARQAEVSRTSVSMVVNGTAQRLRPETRHRIEDAIRHLNYRPNKAARDLRFSRGVTVAIVVMDNSPAFMGAPFTAHLVAGLCNRLSAEGQSLTLQGIQPDQMTQAHSERYAQADGLCLLLSGKEDERDRAIESFGSLGVPIVLFQERPRRDLSDCCVIRQMDREGGRMIAEDVLQSGARTIVIALPAQSWYSVDERVRGMRDAIAKVPDARVELLPCGDESGLAVATALDRRLASAPRPDAILGTNDRIAIAVLNTVAKNGLTVPDDIRVTGFNGFDPRDLQQPTLTSVASAAYQLGVAGAESLLARLQTGSFAAPEITLPVQLLPGNSTRRA</sequence>
<keyword evidence="6" id="KW-1185">Reference proteome</keyword>